<feature type="non-terminal residue" evidence="2">
    <location>
        <position position="189"/>
    </location>
</feature>
<dbReference type="AlphaFoldDB" id="A0A401TMJ7"/>
<gene>
    <name evidence="2" type="ORF">chiPu_0027953</name>
</gene>
<proteinExistence type="predicted"/>
<keyword evidence="3" id="KW-1185">Reference proteome</keyword>
<feature type="region of interest" description="Disordered" evidence="1">
    <location>
        <begin position="151"/>
        <end position="189"/>
    </location>
</feature>
<evidence type="ECO:0000256" key="1">
    <source>
        <dbReference type="SAM" id="MobiDB-lite"/>
    </source>
</evidence>
<protein>
    <submittedName>
        <fullName evidence="2">Uncharacterized protein</fullName>
    </submittedName>
</protein>
<dbReference type="EMBL" id="BEZZ01118586">
    <property type="protein sequence ID" value="GCC43865.1"/>
    <property type="molecule type" value="Genomic_DNA"/>
</dbReference>
<reference evidence="2 3" key="1">
    <citation type="journal article" date="2018" name="Nat. Ecol. Evol.">
        <title>Shark genomes provide insights into elasmobranch evolution and the origin of vertebrates.</title>
        <authorList>
            <person name="Hara Y"/>
            <person name="Yamaguchi K"/>
            <person name="Onimaru K"/>
            <person name="Kadota M"/>
            <person name="Koyanagi M"/>
            <person name="Keeley SD"/>
            <person name="Tatsumi K"/>
            <person name="Tanaka K"/>
            <person name="Motone F"/>
            <person name="Kageyama Y"/>
            <person name="Nozu R"/>
            <person name="Adachi N"/>
            <person name="Nishimura O"/>
            <person name="Nakagawa R"/>
            <person name="Tanegashima C"/>
            <person name="Kiyatake I"/>
            <person name="Matsumoto R"/>
            <person name="Murakumo K"/>
            <person name="Nishida K"/>
            <person name="Terakita A"/>
            <person name="Kuratani S"/>
            <person name="Sato K"/>
            <person name="Hyodo S Kuraku.S."/>
        </authorList>
    </citation>
    <scope>NUCLEOTIDE SEQUENCE [LARGE SCALE GENOMIC DNA]</scope>
</reference>
<name>A0A401TMJ7_CHIPU</name>
<comment type="caution">
    <text evidence="2">The sequence shown here is derived from an EMBL/GenBank/DDBJ whole genome shotgun (WGS) entry which is preliminary data.</text>
</comment>
<dbReference type="Proteomes" id="UP000287033">
    <property type="component" value="Unassembled WGS sequence"/>
</dbReference>
<evidence type="ECO:0000313" key="3">
    <source>
        <dbReference type="Proteomes" id="UP000287033"/>
    </source>
</evidence>
<organism evidence="2 3">
    <name type="scientific">Chiloscyllium punctatum</name>
    <name type="common">Brownbanded bambooshark</name>
    <name type="synonym">Hemiscyllium punctatum</name>
    <dbReference type="NCBI Taxonomy" id="137246"/>
    <lineage>
        <taxon>Eukaryota</taxon>
        <taxon>Metazoa</taxon>
        <taxon>Chordata</taxon>
        <taxon>Craniata</taxon>
        <taxon>Vertebrata</taxon>
        <taxon>Chondrichthyes</taxon>
        <taxon>Elasmobranchii</taxon>
        <taxon>Galeomorphii</taxon>
        <taxon>Galeoidea</taxon>
        <taxon>Orectolobiformes</taxon>
        <taxon>Hemiscylliidae</taxon>
        <taxon>Chiloscyllium</taxon>
    </lineage>
</organism>
<sequence length="189" mass="20129">MRRRAQAGIDHQRDVGQAVAQKFQRVAVGDAFGAADWSCPRHHHLAAGFDQARGDREILGAIGEHFKAVLDQDSGGLDQADDVGLQRVVVGDHLELDPGRAEQFARELGSGDRLAHAAAARGVRQHGDAELADQGPERIAGLAASGFTAERYGDDAGAGGADRVLHDRRRGVERRADQQAGREGFAVEG</sequence>
<evidence type="ECO:0000313" key="2">
    <source>
        <dbReference type="EMBL" id="GCC43865.1"/>
    </source>
</evidence>
<accession>A0A401TMJ7</accession>